<accession>A0A3B1DCY7</accession>
<dbReference type="AlphaFoldDB" id="A0A3B1DCY7"/>
<keyword evidence="1" id="KW-0813">Transport</keyword>
<dbReference type="InterPro" id="IPR012340">
    <property type="entry name" value="NA-bd_OB-fold"/>
</dbReference>
<dbReference type="InterPro" id="IPR003593">
    <property type="entry name" value="AAA+_ATPase"/>
</dbReference>
<sequence length="381" mass="41630">MNFLRLLSMVRLKNLSKSFGAKSVIRDVSLEIPAGERFILLGKSGCGKTTLLRLLAGFERPDRGAILIAGEDVAALPVERRPVGFIFQNYALFPHMTVYDNIAIGPRIRKTPEPDIARRIDELLEITHLTGLRAAHPGRLSGGESQRVAIARALVNRPKVLLLDEPLSALDASLRQGLRAELKEMQEALGITFLFVTHDQEEAMSLATRIGVLENGQLLQVGTPTQLYDHPESPFVAGFLGAINRFSGTVERHDQNRTLVVLDAEVKIACASGNKYPAGQKVTCCIRPEKMVFRADDDKGSGKNRIPAVIVEKTFLGNQTVYTAKLANGQTCTVPVGHGPGESEKNSCQLGERVTIQFSACDVLLFDKSDAPERTHDALAQ</sequence>
<keyword evidence="2" id="KW-0547">Nucleotide-binding</keyword>
<dbReference type="InterPro" id="IPR008995">
    <property type="entry name" value="Mo/tungstate-bd_C_term_dom"/>
</dbReference>
<dbReference type="GO" id="GO:0016887">
    <property type="term" value="F:ATP hydrolysis activity"/>
    <property type="evidence" value="ECO:0007669"/>
    <property type="project" value="InterPro"/>
</dbReference>
<dbReference type="InterPro" id="IPR050093">
    <property type="entry name" value="ABC_SmlMolc_Importer"/>
</dbReference>
<dbReference type="Gene3D" id="2.40.50.100">
    <property type="match status" value="1"/>
</dbReference>
<dbReference type="GO" id="GO:0043190">
    <property type="term" value="C:ATP-binding cassette (ABC) transporter complex"/>
    <property type="evidence" value="ECO:0007669"/>
    <property type="project" value="InterPro"/>
</dbReference>
<dbReference type="FunFam" id="3.40.50.300:FF:000425">
    <property type="entry name" value="Probable ABC transporter, ATP-binding subunit"/>
    <property type="match status" value="1"/>
</dbReference>
<evidence type="ECO:0000256" key="3">
    <source>
        <dbReference type="ARBA" id="ARBA00022840"/>
    </source>
</evidence>
<name>A0A3B1DCY7_9ZZZZ</name>
<evidence type="ECO:0000313" key="5">
    <source>
        <dbReference type="EMBL" id="VAX29575.1"/>
    </source>
</evidence>
<dbReference type="SMART" id="SM00382">
    <property type="entry name" value="AAA"/>
    <property type="match status" value="1"/>
</dbReference>
<dbReference type="PROSITE" id="PS50893">
    <property type="entry name" value="ABC_TRANSPORTER_2"/>
    <property type="match status" value="1"/>
</dbReference>
<protein>
    <submittedName>
        <fullName evidence="5">Putrescine transport ATP-binding protein PotA (TC 3.A.1.11.1)</fullName>
    </submittedName>
</protein>
<dbReference type="Gene3D" id="3.40.50.300">
    <property type="entry name" value="P-loop containing nucleotide triphosphate hydrolases"/>
    <property type="match status" value="1"/>
</dbReference>
<dbReference type="EMBL" id="UOGG01000083">
    <property type="protein sequence ID" value="VAX29575.1"/>
    <property type="molecule type" value="Genomic_DNA"/>
</dbReference>
<dbReference type="InterPro" id="IPR027417">
    <property type="entry name" value="P-loop_NTPase"/>
</dbReference>
<dbReference type="Gene3D" id="2.40.50.140">
    <property type="entry name" value="Nucleic acid-binding proteins"/>
    <property type="match status" value="1"/>
</dbReference>
<evidence type="ECO:0000256" key="2">
    <source>
        <dbReference type="ARBA" id="ARBA00022741"/>
    </source>
</evidence>
<evidence type="ECO:0000256" key="1">
    <source>
        <dbReference type="ARBA" id="ARBA00022448"/>
    </source>
</evidence>
<dbReference type="SUPFAM" id="SSF52540">
    <property type="entry name" value="P-loop containing nucleoside triphosphate hydrolases"/>
    <property type="match status" value="1"/>
</dbReference>
<dbReference type="Pfam" id="PF00005">
    <property type="entry name" value="ABC_tran"/>
    <property type="match status" value="1"/>
</dbReference>
<keyword evidence="3 5" id="KW-0067">ATP-binding</keyword>
<dbReference type="GO" id="GO:0022857">
    <property type="term" value="F:transmembrane transporter activity"/>
    <property type="evidence" value="ECO:0007669"/>
    <property type="project" value="InterPro"/>
</dbReference>
<dbReference type="InterPro" id="IPR017871">
    <property type="entry name" value="ABC_transporter-like_CS"/>
</dbReference>
<gene>
    <name evidence="5" type="ORF">MNBD_NITROSPINAE05-309</name>
</gene>
<dbReference type="InterPro" id="IPR013611">
    <property type="entry name" value="Transp-assoc_OB_typ2"/>
</dbReference>
<organism evidence="5">
    <name type="scientific">hydrothermal vent metagenome</name>
    <dbReference type="NCBI Taxonomy" id="652676"/>
    <lineage>
        <taxon>unclassified sequences</taxon>
        <taxon>metagenomes</taxon>
        <taxon>ecological metagenomes</taxon>
    </lineage>
</organism>
<dbReference type="SUPFAM" id="SSF50331">
    <property type="entry name" value="MOP-like"/>
    <property type="match status" value="1"/>
</dbReference>
<dbReference type="InterPro" id="IPR003439">
    <property type="entry name" value="ABC_transporter-like_ATP-bd"/>
</dbReference>
<reference evidence="5" key="1">
    <citation type="submission" date="2018-06" db="EMBL/GenBank/DDBJ databases">
        <authorList>
            <person name="Zhirakovskaya E."/>
        </authorList>
    </citation>
    <scope>NUCLEOTIDE SEQUENCE</scope>
</reference>
<evidence type="ECO:0000259" key="4">
    <source>
        <dbReference type="PROSITE" id="PS50893"/>
    </source>
</evidence>
<dbReference type="PANTHER" id="PTHR42781">
    <property type="entry name" value="SPERMIDINE/PUTRESCINE IMPORT ATP-BINDING PROTEIN POTA"/>
    <property type="match status" value="1"/>
</dbReference>
<dbReference type="GO" id="GO:0005524">
    <property type="term" value="F:ATP binding"/>
    <property type="evidence" value="ECO:0007669"/>
    <property type="project" value="UniProtKB-KW"/>
</dbReference>
<feature type="domain" description="ABC transporter" evidence="4">
    <location>
        <begin position="10"/>
        <end position="240"/>
    </location>
</feature>
<dbReference type="PANTHER" id="PTHR42781:SF4">
    <property type="entry name" value="SPERMIDINE_PUTRESCINE IMPORT ATP-BINDING PROTEIN POTA"/>
    <property type="match status" value="1"/>
</dbReference>
<dbReference type="PROSITE" id="PS00211">
    <property type="entry name" value="ABC_TRANSPORTER_1"/>
    <property type="match status" value="1"/>
</dbReference>
<proteinExistence type="predicted"/>
<dbReference type="Pfam" id="PF08402">
    <property type="entry name" value="TOBE_2"/>
    <property type="match status" value="1"/>
</dbReference>